<proteinExistence type="predicted"/>
<comment type="caution">
    <text evidence="2">The sequence shown here is derived from an EMBL/GenBank/DDBJ whole genome shotgun (WGS) entry which is preliminary data.</text>
</comment>
<name>A0ABP6YFZ3_9FLAO</name>
<dbReference type="InterPro" id="IPR038607">
    <property type="entry name" value="PhoD-like_sf"/>
</dbReference>
<dbReference type="Proteomes" id="UP001500954">
    <property type="component" value="Unassembled WGS sequence"/>
</dbReference>
<dbReference type="SUPFAM" id="SSF56300">
    <property type="entry name" value="Metallo-dependent phosphatases"/>
    <property type="match status" value="1"/>
</dbReference>
<protein>
    <recommendedName>
        <fullName evidence="1">PhoD-like phosphatase metallophosphatase domain-containing protein</fullName>
    </recommendedName>
</protein>
<dbReference type="RefSeq" id="WP_345007342.1">
    <property type="nucleotide sequence ID" value="NZ_BAABCY010000085.1"/>
</dbReference>
<dbReference type="InterPro" id="IPR029052">
    <property type="entry name" value="Metallo-depent_PP-like"/>
</dbReference>
<dbReference type="Pfam" id="PF09423">
    <property type="entry name" value="PhoD"/>
    <property type="match status" value="1"/>
</dbReference>
<feature type="domain" description="PhoD-like phosphatase metallophosphatase" evidence="1">
    <location>
        <begin position="360"/>
        <end position="671"/>
    </location>
</feature>
<sequence length="874" mass="98966">MKRRDYIKTFLLGSVLPMTSGYAFSKSFSTFFKGPVPVNFKSEWHLWQDMKWVGPQYWGNRLQDWRLEEGRVICDVTTSNRNLHLLTVQNPKGNVPFQTSVSISNLNNNLSQYNDGCIGLRIGAKGPFDDYRSAAVFGKGLDVGLTPNGKLKIGEKQYETNIQTVPNTYTLEITSTPISLETAALTVSIIDTKTNTPITEQRNIEIASENLQGNFALLSDVNLKRKTLEQPSVAFENWNIASEALYYNPNNFFGPICFAQYTLHKQKLKLTAQCSPVELIKGHKIKLQFKMDGAWTTQHKTTLNNIGRAVNFQVPNWAHQVNIPYRVRLEVPLKNNELYQYDYEGTIAAEPKDNDLLKAAVFSCNAHYGFPDADIHESVSLLKPDISMFLGDQFYEFTGGYGAQYNGELDKSSLDYLRKWMMFGWSYREIFRHIPCAIIPDDHDVYHGNVWGEGGELANNSEGFGYKSQDSGGYKMPPEWVNMVQFTQTSHLPDPYDPTPVKNNIGVYYTSWDYAGVSFAILEDRKFKSAPKHILPESAQVQNGWILNKDFDIKEYKHLDAELLGERQETFLEHWVENWSKDTKMKAVLSQTNFATVATLPKDAVNDEVVPSLPIPEIGEYVVGDKPTVDMDSNGWPAIKRDQAVEIIRKAHAFHIAGDQHLGSFVQYGVDTHGDSGFAFAGPALNNVWPRRFWPPIEDTSKHSYENPAYTGNHIDGFGNKITVLAAGNPHNMHKEPKILYNRAVGYGIVTFNKKDRTIKTDCYKRFSNPKDPDSQFPGWPITINEKDNFGKKAEAWLPTIIDTNKVQPLVAIYNNKGALIYNIRMHNNAFSPKVFEKGKYTIVCTNLNSGKSQTFKNIKAKTTNTDKLVFTEA</sequence>
<organism evidence="2 3">
    <name type="scientific">Snuella lapsa</name>
    <dbReference type="NCBI Taxonomy" id="870481"/>
    <lineage>
        <taxon>Bacteria</taxon>
        <taxon>Pseudomonadati</taxon>
        <taxon>Bacteroidota</taxon>
        <taxon>Flavobacteriia</taxon>
        <taxon>Flavobacteriales</taxon>
        <taxon>Flavobacteriaceae</taxon>
        <taxon>Snuella</taxon>
    </lineage>
</organism>
<evidence type="ECO:0000259" key="1">
    <source>
        <dbReference type="Pfam" id="PF09423"/>
    </source>
</evidence>
<gene>
    <name evidence="2" type="ORF">GCM10022395_31170</name>
</gene>
<keyword evidence="3" id="KW-1185">Reference proteome</keyword>
<accession>A0ABP6YFZ3</accession>
<dbReference type="InterPro" id="IPR018946">
    <property type="entry name" value="PhoD-like_MPP"/>
</dbReference>
<evidence type="ECO:0000313" key="3">
    <source>
        <dbReference type="Proteomes" id="UP001500954"/>
    </source>
</evidence>
<dbReference type="EMBL" id="BAABCY010000085">
    <property type="protein sequence ID" value="GAA3580475.1"/>
    <property type="molecule type" value="Genomic_DNA"/>
</dbReference>
<reference evidence="3" key="1">
    <citation type="journal article" date="2019" name="Int. J. Syst. Evol. Microbiol.">
        <title>The Global Catalogue of Microorganisms (GCM) 10K type strain sequencing project: providing services to taxonomists for standard genome sequencing and annotation.</title>
        <authorList>
            <consortium name="The Broad Institute Genomics Platform"/>
            <consortium name="The Broad Institute Genome Sequencing Center for Infectious Disease"/>
            <person name="Wu L."/>
            <person name="Ma J."/>
        </authorList>
    </citation>
    <scope>NUCLEOTIDE SEQUENCE [LARGE SCALE GENOMIC DNA]</scope>
    <source>
        <strain evidence="3">JCM 17111</strain>
    </source>
</reference>
<dbReference type="Gene3D" id="3.60.21.70">
    <property type="entry name" value="PhoD-like phosphatase"/>
    <property type="match status" value="1"/>
</dbReference>
<evidence type="ECO:0000313" key="2">
    <source>
        <dbReference type="EMBL" id="GAA3580475.1"/>
    </source>
</evidence>